<feature type="transmembrane region" description="Helical" evidence="1">
    <location>
        <begin position="135"/>
        <end position="155"/>
    </location>
</feature>
<proteinExistence type="predicted"/>
<keyword evidence="1" id="KW-0472">Membrane</keyword>
<keyword evidence="1" id="KW-1133">Transmembrane helix</keyword>
<keyword evidence="2" id="KW-1185">Reference proteome</keyword>
<evidence type="ECO:0000313" key="2">
    <source>
        <dbReference type="Proteomes" id="UP000095282"/>
    </source>
</evidence>
<dbReference type="Proteomes" id="UP000095282">
    <property type="component" value="Unplaced"/>
</dbReference>
<dbReference type="AlphaFoldDB" id="A0A1I7UJ50"/>
<reference evidence="3" key="1">
    <citation type="submission" date="2016-11" db="UniProtKB">
        <authorList>
            <consortium name="WormBaseParasite"/>
        </authorList>
    </citation>
    <scope>IDENTIFICATION</scope>
</reference>
<protein>
    <submittedName>
        <fullName evidence="3">Transmembrane protein</fullName>
    </submittedName>
</protein>
<dbReference type="WBParaSite" id="Csp11.Scaffold629.g9843.t1">
    <property type="protein sequence ID" value="Csp11.Scaffold629.g9843.t1"/>
    <property type="gene ID" value="Csp11.Scaffold629.g9843"/>
</dbReference>
<feature type="transmembrane region" description="Helical" evidence="1">
    <location>
        <begin position="41"/>
        <end position="65"/>
    </location>
</feature>
<accession>A0A1I7UJ50</accession>
<dbReference type="eggNOG" id="ENOG502R2TK">
    <property type="taxonomic scope" value="Eukaryota"/>
</dbReference>
<keyword evidence="1" id="KW-0812">Transmembrane</keyword>
<organism evidence="2 3">
    <name type="scientific">Caenorhabditis tropicalis</name>
    <dbReference type="NCBI Taxonomy" id="1561998"/>
    <lineage>
        <taxon>Eukaryota</taxon>
        <taxon>Metazoa</taxon>
        <taxon>Ecdysozoa</taxon>
        <taxon>Nematoda</taxon>
        <taxon>Chromadorea</taxon>
        <taxon>Rhabditida</taxon>
        <taxon>Rhabditina</taxon>
        <taxon>Rhabditomorpha</taxon>
        <taxon>Rhabditoidea</taxon>
        <taxon>Rhabditidae</taxon>
        <taxon>Peloderinae</taxon>
        <taxon>Caenorhabditis</taxon>
    </lineage>
</organism>
<sequence length="222" mass="25324">MAFNLPPIRAVYSAALGAVLVYFTGNYELSNRKYFEPKTVIIYSLYMQSFCSASVAACFLADAHIEKPYLLQQLPKISVTLFFISFYFTRISSVFYFRILAKSGKCQDNVSIVSWIVTVILLGFKVSGYEEYHKSLGITIGITFGFLHLTIAFFVNEQVPKVYGLTENEILKLFGFCSLRNLIRYEDHRTFTCSEGTQLYFRNLTTGKVAIDVILNYSNLKN</sequence>
<feature type="transmembrane region" description="Helical" evidence="1">
    <location>
        <begin position="77"/>
        <end position="97"/>
    </location>
</feature>
<name>A0A1I7UJ50_9PELO</name>
<feature type="transmembrane region" description="Helical" evidence="1">
    <location>
        <begin position="109"/>
        <end position="129"/>
    </location>
</feature>
<feature type="transmembrane region" description="Helical" evidence="1">
    <location>
        <begin position="12"/>
        <end position="29"/>
    </location>
</feature>
<evidence type="ECO:0000256" key="1">
    <source>
        <dbReference type="SAM" id="Phobius"/>
    </source>
</evidence>
<evidence type="ECO:0000313" key="3">
    <source>
        <dbReference type="WBParaSite" id="Csp11.Scaffold629.g9843.t1"/>
    </source>
</evidence>